<dbReference type="InterPro" id="IPR052346">
    <property type="entry name" value="O-mannosyl-transferase_TMTC"/>
</dbReference>
<dbReference type="Gene3D" id="3.40.50.300">
    <property type="entry name" value="P-loop containing nucleotide triphosphate hydrolases"/>
    <property type="match status" value="1"/>
</dbReference>
<dbReference type="SUPFAM" id="SSF48452">
    <property type="entry name" value="TPR-like"/>
    <property type="match status" value="2"/>
</dbReference>
<evidence type="ECO:0000313" key="5">
    <source>
        <dbReference type="Proteomes" id="UP001205601"/>
    </source>
</evidence>
<dbReference type="RefSeq" id="WP_261496946.1">
    <property type="nucleotide sequence ID" value="NZ_JAOCQF010000003.1"/>
</dbReference>
<dbReference type="PANTHER" id="PTHR44227:SF3">
    <property type="entry name" value="PROTEIN O-MANNOSYL-TRANSFERASE TMTC4"/>
    <property type="match status" value="1"/>
</dbReference>
<feature type="repeat" description="TPR" evidence="3">
    <location>
        <begin position="203"/>
        <end position="236"/>
    </location>
</feature>
<evidence type="ECO:0000256" key="2">
    <source>
        <dbReference type="ARBA" id="ARBA00022803"/>
    </source>
</evidence>
<comment type="caution">
    <text evidence="4">The sequence shown here is derived from an EMBL/GenBank/DDBJ whole genome shotgun (WGS) entry which is preliminary data.</text>
</comment>
<name>A0ABT2NQ78_9RHOB</name>
<dbReference type="EMBL" id="JAOCQF010000003">
    <property type="protein sequence ID" value="MCT8331056.1"/>
    <property type="molecule type" value="Genomic_DNA"/>
</dbReference>
<proteinExistence type="predicted"/>
<dbReference type="PANTHER" id="PTHR44227">
    <property type="match status" value="1"/>
</dbReference>
<evidence type="ECO:0000313" key="4">
    <source>
        <dbReference type="EMBL" id="MCT8331056.1"/>
    </source>
</evidence>
<feature type="repeat" description="TPR" evidence="3">
    <location>
        <begin position="306"/>
        <end position="339"/>
    </location>
</feature>
<dbReference type="Pfam" id="PF13374">
    <property type="entry name" value="TPR_10"/>
    <property type="match status" value="1"/>
</dbReference>
<keyword evidence="5" id="KW-1185">Reference proteome</keyword>
<dbReference type="InterPro" id="IPR027417">
    <property type="entry name" value="P-loop_NTPase"/>
</dbReference>
<dbReference type="SMART" id="SM00028">
    <property type="entry name" value="TPR"/>
    <property type="match status" value="8"/>
</dbReference>
<dbReference type="SUPFAM" id="SSF52540">
    <property type="entry name" value="P-loop containing nucleoside triphosphate hydrolases"/>
    <property type="match status" value="1"/>
</dbReference>
<organism evidence="4 5">
    <name type="scientific">Albidovulum sediminis</name>
    <dbReference type="NCBI Taxonomy" id="3066345"/>
    <lineage>
        <taxon>Bacteria</taxon>
        <taxon>Pseudomonadati</taxon>
        <taxon>Pseudomonadota</taxon>
        <taxon>Alphaproteobacteria</taxon>
        <taxon>Rhodobacterales</taxon>
        <taxon>Paracoccaceae</taxon>
        <taxon>Albidovulum</taxon>
    </lineage>
</organism>
<gene>
    <name evidence="4" type="ORF">N5I32_16175</name>
</gene>
<feature type="repeat" description="TPR" evidence="3">
    <location>
        <begin position="9"/>
        <end position="42"/>
    </location>
</feature>
<dbReference type="Pfam" id="PF13432">
    <property type="entry name" value="TPR_16"/>
    <property type="match status" value="3"/>
</dbReference>
<sequence>MAVASATQINDLYAQALAHQKAGRYPAALKAYQSILDLNPRVAEVHYQVAIVLNQTNRFPGALKHAQAAAAIKPSEPAIWKVWAEALALGGDPAAEKTFLAALKSATLPIELKLTLQDRFGARRSATRPLTGGVPPQEIRRLLGLMNAGRAQQAESAAMAVLVQHPQSAIVMNIAATAQAMQGKSMLAEATYRQILRIDPNYAEAYDNLGRFLIDLKREEEATPLFRQAVILAPGLPSALVNLATALSRSDQHDAAFVLLERARAQGVDTYPLHMAIGDARLKLKDNAGAEAAYRRALVLSKGESAEAESMLGQIRVKEGKDDEALVHLDRALALNPNLASALSSKASLMQTLGQFDVVDELFRRSMAADPNNGETYRVFITSHKTEPGDPIIATMKERYADPRLSETDRMNLGFALAKALEDVREDEEVFKYLNAANAAMRRMQPHSMDHRYRAVELTKKAYRGTDWASLVRPGRTACAPIYVTGMPRSGTTLVEQIIASHSTVTSGGEIGDAVLAAHRFMAGGAEARPLGEVPEEEITRLGHDLGAFYAERFGDVAHITDKSIQTYMHMGLIKLAMPNARFIVVRRDPRDNLLSMYKNKFPENAHPYAYDQRELALYYGTFVDMIDFWRSEIPDWFYEVQYEKLVANPEEEARKLISACGLEWEDACLNFHENKNKVKTLSIYQVRQPISKKSVKGWQRFEKDLKPMLDALREGGHVTD</sequence>
<evidence type="ECO:0000256" key="1">
    <source>
        <dbReference type="ARBA" id="ARBA00022737"/>
    </source>
</evidence>
<dbReference type="InterPro" id="IPR019734">
    <property type="entry name" value="TPR_rpt"/>
</dbReference>
<accession>A0ABT2NQ78</accession>
<dbReference type="PROSITE" id="PS50005">
    <property type="entry name" value="TPR"/>
    <property type="match status" value="3"/>
</dbReference>
<dbReference type="Proteomes" id="UP001205601">
    <property type="component" value="Unassembled WGS sequence"/>
</dbReference>
<evidence type="ECO:0000256" key="3">
    <source>
        <dbReference type="PROSITE-ProRule" id="PRU00339"/>
    </source>
</evidence>
<protein>
    <submittedName>
        <fullName evidence="4">Sulfotransferase</fullName>
    </submittedName>
</protein>
<dbReference type="Pfam" id="PF13469">
    <property type="entry name" value="Sulfotransfer_3"/>
    <property type="match status" value="1"/>
</dbReference>
<dbReference type="InterPro" id="IPR011990">
    <property type="entry name" value="TPR-like_helical_dom_sf"/>
</dbReference>
<reference evidence="5" key="1">
    <citation type="submission" date="2023-07" db="EMBL/GenBank/DDBJ databases">
        <title>Defluviimonas sediminis sp. nov., isolated from mangrove sediment.</title>
        <authorList>
            <person name="Liu L."/>
            <person name="Li J."/>
            <person name="Huang Y."/>
            <person name="Pan J."/>
            <person name="Li M."/>
        </authorList>
    </citation>
    <scope>NUCLEOTIDE SEQUENCE [LARGE SCALE GENOMIC DNA]</scope>
    <source>
        <strain evidence="5">FT324</strain>
    </source>
</reference>
<keyword evidence="1" id="KW-0677">Repeat</keyword>
<dbReference type="Gene3D" id="1.25.40.10">
    <property type="entry name" value="Tetratricopeptide repeat domain"/>
    <property type="match status" value="2"/>
</dbReference>
<keyword evidence="2 3" id="KW-0802">TPR repeat</keyword>